<gene>
    <name evidence="8" type="ORF">WJX75_006940</name>
</gene>
<keyword evidence="2 6" id="KW-0812">Transmembrane</keyword>
<sequence length="518" mass="58604">MAANATRGAVYSPTSDIEQPLMDNGCEDIVECGSSYSSSLLYERPAETLKWIEQAGVQKLGTFKIRDSTVLQLLETNGILTLGMDSRDIDWQRAWREQLNKDDRPGLDGRAAVMEVEAYVVDIEDAACADDAGLLNPLLHCFQRNIFNVNVWALPAVEAVITFKWQQWAKRWMHLELTMYLVWLLAFQIFVLLFQDEDTSLSLGQLLQTRSGAAAVVFEILAVLGMAPFVYIEFCSVLEYGITEWAFSFWNVLDILAYSAQIAITVMHLGRLQLASNGLSVIMALQVLILWVKVQYFARVLQPSKNPFVDTLRAVINDVKWFLFLLLLTMWGFCMSFYILFRRDQKKEAFRDIGSSLVTVFNWLMGGVDLTIFAGTHNPQIGLAMLLVYWFTMSMVLLNCLIAILADACSRVNENQDARFLSGRAEIIDELESSIPSCLRARNAQSWYPRYVHFLRVNRHSADPSISEAAEKEDAMAQQLDNLKAQVMRIAAIQEKLAEKLLDEIALDSLPNDAQKDS</sequence>
<evidence type="ECO:0000256" key="6">
    <source>
        <dbReference type="SAM" id="Phobius"/>
    </source>
</evidence>
<proteinExistence type="predicted"/>
<dbReference type="PANTHER" id="PTHR10582:SF2">
    <property type="entry name" value="INACTIVE"/>
    <property type="match status" value="1"/>
</dbReference>
<keyword evidence="4 6" id="KW-1133">Transmembrane helix</keyword>
<accession>A0ABR2Z4A0</accession>
<evidence type="ECO:0000313" key="9">
    <source>
        <dbReference type="Proteomes" id="UP001491310"/>
    </source>
</evidence>
<keyword evidence="9" id="KW-1185">Reference proteome</keyword>
<evidence type="ECO:0000256" key="1">
    <source>
        <dbReference type="ARBA" id="ARBA00004141"/>
    </source>
</evidence>
<feature type="domain" description="Polycystin cation channel PKD1/PKD2" evidence="7">
    <location>
        <begin position="279"/>
        <end position="410"/>
    </location>
</feature>
<dbReference type="PANTHER" id="PTHR10582">
    <property type="entry name" value="TRANSIENT RECEPTOR POTENTIAL ION CHANNEL PROTEIN"/>
    <property type="match status" value="1"/>
</dbReference>
<evidence type="ECO:0000256" key="4">
    <source>
        <dbReference type="ARBA" id="ARBA00022989"/>
    </source>
</evidence>
<name>A0ABR2Z4A0_9CHLO</name>
<dbReference type="EMBL" id="JALJOT010000001">
    <property type="protein sequence ID" value="KAK9918791.1"/>
    <property type="molecule type" value="Genomic_DNA"/>
</dbReference>
<organism evidence="8 9">
    <name type="scientific">Coccomyxa subellipsoidea</name>
    <dbReference type="NCBI Taxonomy" id="248742"/>
    <lineage>
        <taxon>Eukaryota</taxon>
        <taxon>Viridiplantae</taxon>
        <taxon>Chlorophyta</taxon>
        <taxon>core chlorophytes</taxon>
        <taxon>Trebouxiophyceae</taxon>
        <taxon>Trebouxiophyceae incertae sedis</taxon>
        <taxon>Coccomyxaceae</taxon>
        <taxon>Coccomyxa</taxon>
    </lineage>
</organism>
<feature type="transmembrane region" description="Helical" evidence="6">
    <location>
        <begin position="246"/>
        <end position="267"/>
    </location>
</feature>
<keyword evidence="3" id="KW-0677">Repeat</keyword>
<reference evidence="8 9" key="1">
    <citation type="journal article" date="2024" name="Nat. Commun.">
        <title>Phylogenomics reveals the evolutionary origins of lichenization in chlorophyte algae.</title>
        <authorList>
            <person name="Puginier C."/>
            <person name="Libourel C."/>
            <person name="Otte J."/>
            <person name="Skaloud P."/>
            <person name="Haon M."/>
            <person name="Grisel S."/>
            <person name="Petersen M."/>
            <person name="Berrin J.G."/>
            <person name="Delaux P.M."/>
            <person name="Dal Grande F."/>
            <person name="Keller J."/>
        </authorList>
    </citation>
    <scope>NUCLEOTIDE SEQUENCE [LARGE SCALE GENOMIC DNA]</scope>
    <source>
        <strain evidence="8 9">SAG 216-7</strain>
    </source>
</reference>
<dbReference type="InterPro" id="IPR024862">
    <property type="entry name" value="TRPV"/>
</dbReference>
<feature type="transmembrane region" description="Helical" evidence="6">
    <location>
        <begin position="321"/>
        <end position="341"/>
    </location>
</feature>
<protein>
    <recommendedName>
        <fullName evidence="7">Polycystin cation channel PKD1/PKD2 domain-containing protein</fullName>
    </recommendedName>
</protein>
<evidence type="ECO:0000256" key="5">
    <source>
        <dbReference type="ARBA" id="ARBA00023136"/>
    </source>
</evidence>
<evidence type="ECO:0000256" key="3">
    <source>
        <dbReference type="ARBA" id="ARBA00022737"/>
    </source>
</evidence>
<dbReference type="Gene3D" id="1.10.287.70">
    <property type="match status" value="1"/>
</dbReference>
<dbReference type="InterPro" id="IPR013122">
    <property type="entry name" value="PKD1_2_channel"/>
</dbReference>
<comment type="caution">
    <text evidence="8">The sequence shown here is derived from an EMBL/GenBank/DDBJ whole genome shotgun (WGS) entry which is preliminary data.</text>
</comment>
<comment type="subcellular location">
    <subcellularLocation>
        <location evidence="1">Membrane</location>
        <topology evidence="1">Multi-pass membrane protein</topology>
    </subcellularLocation>
</comment>
<dbReference type="Pfam" id="PF08016">
    <property type="entry name" value="PKD_channel"/>
    <property type="match status" value="1"/>
</dbReference>
<feature type="transmembrane region" description="Helical" evidence="6">
    <location>
        <begin position="381"/>
        <end position="406"/>
    </location>
</feature>
<evidence type="ECO:0000313" key="8">
    <source>
        <dbReference type="EMBL" id="KAK9918791.1"/>
    </source>
</evidence>
<dbReference type="Proteomes" id="UP001491310">
    <property type="component" value="Unassembled WGS sequence"/>
</dbReference>
<feature type="transmembrane region" description="Helical" evidence="6">
    <location>
        <begin position="177"/>
        <end position="194"/>
    </location>
</feature>
<feature type="transmembrane region" description="Helical" evidence="6">
    <location>
        <begin position="353"/>
        <end position="375"/>
    </location>
</feature>
<feature type="transmembrane region" description="Helical" evidence="6">
    <location>
        <begin position="215"/>
        <end position="234"/>
    </location>
</feature>
<evidence type="ECO:0000259" key="7">
    <source>
        <dbReference type="Pfam" id="PF08016"/>
    </source>
</evidence>
<evidence type="ECO:0000256" key="2">
    <source>
        <dbReference type="ARBA" id="ARBA00022692"/>
    </source>
</evidence>
<keyword evidence="5 6" id="KW-0472">Membrane</keyword>